<keyword evidence="3" id="KW-1185">Reference proteome</keyword>
<dbReference type="InterPro" id="IPR017926">
    <property type="entry name" value="GATASE"/>
</dbReference>
<proteinExistence type="predicted"/>
<accession>A0A0R1JQP9</accession>
<dbReference type="Pfam" id="PF00117">
    <property type="entry name" value="GATase"/>
    <property type="match status" value="1"/>
</dbReference>
<dbReference type="STRING" id="1291734.FD02_GL000118"/>
<evidence type="ECO:0000259" key="1">
    <source>
        <dbReference type="Pfam" id="PF00117"/>
    </source>
</evidence>
<dbReference type="EMBL" id="AZDJ01000030">
    <property type="protein sequence ID" value="KRK70937.1"/>
    <property type="molecule type" value="Genomic_DNA"/>
</dbReference>
<reference evidence="2 3" key="1">
    <citation type="journal article" date="2015" name="Genome Announc.">
        <title>Expanding the biotechnology potential of lactobacilli through comparative genomics of 213 strains and associated genera.</title>
        <authorList>
            <person name="Sun Z."/>
            <person name="Harris H.M."/>
            <person name="McCann A."/>
            <person name="Guo C."/>
            <person name="Argimon S."/>
            <person name="Zhang W."/>
            <person name="Yang X."/>
            <person name="Jeffery I.B."/>
            <person name="Cooney J.C."/>
            <person name="Kagawa T.F."/>
            <person name="Liu W."/>
            <person name="Song Y."/>
            <person name="Salvetti E."/>
            <person name="Wrobel A."/>
            <person name="Rasinkangas P."/>
            <person name="Parkhill J."/>
            <person name="Rea M.C."/>
            <person name="O'Sullivan O."/>
            <person name="Ritari J."/>
            <person name="Douillard F.P."/>
            <person name="Paul Ross R."/>
            <person name="Yang R."/>
            <person name="Briner A.E."/>
            <person name="Felis G.E."/>
            <person name="de Vos W.M."/>
            <person name="Barrangou R."/>
            <person name="Klaenhammer T.R."/>
            <person name="Caufield P.W."/>
            <person name="Cui Y."/>
            <person name="Zhang H."/>
            <person name="O'Toole P.W."/>
        </authorList>
    </citation>
    <scope>NUCLEOTIDE SEQUENCE [LARGE SCALE GENOMIC DNA]</scope>
    <source>
        <strain evidence="2 3">JCM 17158</strain>
    </source>
</reference>
<dbReference type="InterPro" id="IPR029062">
    <property type="entry name" value="Class_I_gatase-like"/>
</dbReference>
<evidence type="ECO:0000313" key="2">
    <source>
        <dbReference type="EMBL" id="KRK70937.1"/>
    </source>
</evidence>
<dbReference type="GO" id="GO:0005829">
    <property type="term" value="C:cytosol"/>
    <property type="evidence" value="ECO:0007669"/>
    <property type="project" value="TreeGrafter"/>
</dbReference>
<dbReference type="PANTHER" id="PTHR42695">
    <property type="entry name" value="GLUTAMINE AMIDOTRANSFERASE YLR126C-RELATED"/>
    <property type="match status" value="1"/>
</dbReference>
<organism evidence="2 3">
    <name type="scientific">Lacticaseibacillus nasuensis JCM 17158</name>
    <dbReference type="NCBI Taxonomy" id="1291734"/>
    <lineage>
        <taxon>Bacteria</taxon>
        <taxon>Bacillati</taxon>
        <taxon>Bacillota</taxon>
        <taxon>Bacilli</taxon>
        <taxon>Lactobacillales</taxon>
        <taxon>Lactobacillaceae</taxon>
        <taxon>Lacticaseibacillus</taxon>
    </lineage>
</organism>
<dbReference type="PROSITE" id="PS51273">
    <property type="entry name" value="GATASE_TYPE_1"/>
    <property type="match status" value="1"/>
</dbReference>
<dbReference type="Proteomes" id="UP000051804">
    <property type="component" value="Unassembled WGS sequence"/>
</dbReference>
<dbReference type="GO" id="GO:0016740">
    <property type="term" value="F:transferase activity"/>
    <property type="evidence" value="ECO:0007669"/>
    <property type="project" value="UniProtKB-KW"/>
</dbReference>
<dbReference type="PATRIC" id="fig|1291734.4.peg.126"/>
<gene>
    <name evidence="2" type="ORF">FD02_GL000118</name>
</gene>
<dbReference type="SUPFAM" id="SSF52317">
    <property type="entry name" value="Class I glutamine amidotransferase-like"/>
    <property type="match status" value="1"/>
</dbReference>
<feature type="domain" description="Glutamine amidotransferase" evidence="1">
    <location>
        <begin position="44"/>
        <end position="169"/>
    </location>
</feature>
<dbReference type="AlphaFoldDB" id="A0A0R1JQP9"/>
<comment type="caution">
    <text evidence="2">The sequence shown here is derived from an EMBL/GenBank/DDBJ whole genome shotgun (WGS) entry which is preliminary data.</text>
</comment>
<dbReference type="Gene3D" id="3.40.50.880">
    <property type="match status" value="1"/>
</dbReference>
<sequence>MLTLDVFQHADSEGPGSITAWAEANDVTLRLHRPDLGARIQLLNPADLDGVIVLGGPQSVNDDDAWLAAERIIIRSLIKLGRPVVGICLGAQQIVRALGAAVTPLAAGEYGRTLVADEAGNSIPVFQWHGEGMASLPGSTPLFHNAAQANQGFTYHKRTLGLQFHLEWSRADQAALAATRPGTAALSAAETEAAAALLNQLLTATIL</sequence>
<dbReference type="OrthoDB" id="9807137at2"/>
<dbReference type="PANTHER" id="PTHR42695:SF5">
    <property type="entry name" value="GLUTAMINE AMIDOTRANSFERASE YLR126C-RELATED"/>
    <property type="match status" value="1"/>
</dbReference>
<dbReference type="InterPro" id="IPR044992">
    <property type="entry name" value="ChyE-like"/>
</dbReference>
<keyword evidence="2" id="KW-0808">Transferase</keyword>
<dbReference type="CDD" id="cd01741">
    <property type="entry name" value="GATase1_1"/>
    <property type="match status" value="1"/>
</dbReference>
<keyword evidence="2" id="KW-0315">Glutamine amidotransferase</keyword>
<dbReference type="RefSeq" id="WP_054722855.1">
    <property type="nucleotide sequence ID" value="NZ_AZDJ01000030.1"/>
</dbReference>
<evidence type="ECO:0000313" key="3">
    <source>
        <dbReference type="Proteomes" id="UP000051804"/>
    </source>
</evidence>
<protein>
    <submittedName>
        <fullName evidence="2">GMP synthase-Glutamine amidotransferase domain</fullName>
    </submittedName>
</protein>
<name>A0A0R1JQP9_9LACO</name>